<keyword evidence="3" id="KW-1185">Reference proteome</keyword>
<gene>
    <name evidence="2" type="ORF">GUJ93_ZPchr0069g33262</name>
</gene>
<dbReference type="AlphaFoldDB" id="A0A8J5RTE1"/>
<accession>A0A8J5RTE1</accession>
<proteinExistence type="predicted"/>
<name>A0A8J5RTE1_ZIZPA</name>
<evidence type="ECO:0000313" key="2">
    <source>
        <dbReference type="EMBL" id="KAG8044559.1"/>
    </source>
</evidence>
<feature type="compositionally biased region" description="Low complexity" evidence="1">
    <location>
        <begin position="64"/>
        <end position="78"/>
    </location>
</feature>
<feature type="region of interest" description="Disordered" evidence="1">
    <location>
        <begin position="50"/>
        <end position="91"/>
    </location>
</feature>
<feature type="non-terminal residue" evidence="2">
    <location>
        <position position="1"/>
    </location>
</feature>
<organism evidence="2 3">
    <name type="scientific">Zizania palustris</name>
    <name type="common">Northern wild rice</name>
    <dbReference type="NCBI Taxonomy" id="103762"/>
    <lineage>
        <taxon>Eukaryota</taxon>
        <taxon>Viridiplantae</taxon>
        <taxon>Streptophyta</taxon>
        <taxon>Embryophyta</taxon>
        <taxon>Tracheophyta</taxon>
        <taxon>Spermatophyta</taxon>
        <taxon>Magnoliopsida</taxon>
        <taxon>Liliopsida</taxon>
        <taxon>Poales</taxon>
        <taxon>Poaceae</taxon>
        <taxon>BOP clade</taxon>
        <taxon>Oryzoideae</taxon>
        <taxon>Oryzeae</taxon>
        <taxon>Zizaniinae</taxon>
        <taxon>Zizania</taxon>
    </lineage>
</organism>
<reference evidence="2" key="2">
    <citation type="submission" date="2021-02" db="EMBL/GenBank/DDBJ databases">
        <authorList>
            <person name="Kimball J.A."/>
            <person name="Haas M.W."/>
            <person name="Macchietto M."/>
            <person name="Kono T."/>
            <person name="Duquette J."/>
            <person name="Shao M."/>
        </authorList>
    </citation>
    <scope>NUCLEOTIDE SEQUENCE</scope>
    <source>
        <tissue evidence="2">Fresh leaf tissue</tissue>
    </source>
</reference>
<reference evidence="2" key="1">
    <citation type="journal article" date="2021" name="bioRxiv">
        <title>Whole Genome Assembly and Annotation of Northern Wild Rice, Zizania palustris L., Supports a Whole Genome Duplication in the Zizania Genus.</title>
        <authorList>
            <person name="Haas M."/>
            <person name="Kono T."/>
            <person name="Macchietto M."/>
            <person name="Millas R."/>
            <person name="McGilp L."/>
            <person name="Shao M."/>
            <person name="Duquette J."/>
            <person name="Hirsch C.N."/>
            <person name="Kimball J."/>
        </authorList>
    </citation>
    <scope>NUCLEOTIDE SEQUENCE</scope>
    <source>
        <tissue evidence="2">Fresh leaf tissue</tissue>
    </source>
</reference>
<dbReference type="EMBL" id="JAAALK010000546">
    <property type="protein sequence ID" value="KAG8044559.1"/>
    <property type="molecule type" value="Genomic_DNA"/>
</dbReference>
<dbReference type="Proteomes" id="UP000729402">
    <property type="component" value="Unassembled WGS sequence"/>
</dbReference>
<evidence type="ECO:0000256" key="1">
    <source>
        <dbReference type="SAM" id="MobiDB-lite"/>
    </source>
</evidence>
<dbReference type="OrthoDB" id="1905229at2759"/>
<evidence type="ECO:0000313" key="3">
    <source>
        <dbReference type="Proteomes" id="UP000729402"/>
    </source>
</evidence>
<protein>
    <submittedName>
        <fullName evidence="2">Uncharacterized protein</fullName>
    </submittedName>
</protein>
<sequence>MSCIFRRNTSPHSGGFFLHPLLLLVDGFAGSNRHPKRELADLSRHRWQESRGCARARGEGGAAGTQSPRRSQQSPESSAGQHGRESYGSSHWAKDGVETASFMGNDTQKLLSDKQEERIRKKVEKAMGTMQLYMENLYDIDVYSEVSEVDPEDKAKLDLDPEFLLPMPHLSSRL</sequence>
<comment type="caution">
    <text evidence="2">The sequence shown here is derived from an EMBL/GenBank/DDBJ whole genome shotgun (WGS) entry which is preliminary data.</text>
</comment>